<evidence type="ECO:0000256" key="19">
    <source>
        <dbReference type="SAM" id="SignalP"/>
    </source>
</evidence>
<dbReference type="PROSITE" id="PS50011">
    <property type="entry name" value="PROTEIN_KINASE_DOM"/>
    <property type="match status" value="1"/>
</dbReference>
<name>A0ABS8WL17_DATST</name>
<dbReference type="InterPro" id="IPR021720">
    <property type="entry name" value="Malectin_dom"/>
</dbReference>
<keyword evidence="9 17" id="KW-0547">Nucleotide-binding</keyword>
<feature type="non-terminal residue" evidence="21">
    <location>
        <position position="769"/>
    </location>
</feature>
<protein>
    <recommendedName>
        <fullName evidence="2">non-specific serine/threonine protein kinase</fullName>
        <ecNumber evidence="2">2.7.11.1</ecNumber>
    </recommendedName>
</protein>
<dbReference type="Pfam" id="PF11721">
    <property type="entry name" value="Malectin"/>
    <property type="match status" value="1"/>
</dbReference>
<keyword evidence="5" id="KW-0808">Transferase</keyword>
<evidence type="ECO:0000256" key="7">
    <source>
        <dbReference type="ARBA" id="ARBA00022729"/>
    </source>
</evidence>
<evidence type="ECO:0000256" key="4">
    <source>
        <dbReference type="ARBA" id="ARBA00022614"/>
    </source>
</evidence>
<evidence type="ECO:0000256" key="2">
    <source>
        <dbReference type="ARBA" id="ARBA00012513"/>
    </source>
</evidence>
<dbReference type="Gene3D" id="3.80.10.10">
    <property type="entry name" value="Ribonuclease Inhibitor"/>
    <property type="match status" value="2"/>
</dbReference>
<gene>
    <name evidence="21" type="ORF">HAX54_048053</name>
</gene>
<comment type="catalytic activity">
    <reaction evidence="16">
        <text>L-seryl-[protein] + ATP = O-phospho-L-seryl-[protein] + ADP + H(+)</text>
        <dbReference type="Rhea" id="RHEA:17989"/>
        <dbReference type="Rhea" id="RHEA-COMP:9863"/>
        <dbReference type="Rhea" id="RHEA-COMP:11604"/>
        <dbReference type="ChEBI" id="CHEBI:15378"/>
        <dbReference type="ChEBI" id="CHEBI:29999"/>
        <dbReference type="ChEBI" id="CHEBI:30616"/>
        <dbReference type="ChEBI" id="CHEBI:83421"/>
        <dbReference type="ChEBI" id="CHEBI:456216"/>
        <dbReference type="EC" id="2.7.11.1"/>
    </reaction>
</comment>
<evidence type="ECO:0000256" key="3">
    <source>
        <dbReference type="ARBA" id="ARBA00022553"/>
    </source>
</evidence>
<evidence type="ECO:0000256" key="10">
    <source>
        <dbReference type="ARBA" id="ARBA00022840"/>
    </source>
</evidence>
<keyword evidence="10 17" id="KW-0067">ATP-binding</keyword>
<keyword evidence="7 19" id="KW-0732">Signal</keyword>
<evidence type="ECO:0000256" key="15">
    <source>
        <dbReference type="ARBA" id="ARBA00047899"/>
    </source>
</evidence>
<accession>A0ABS8WL17</accession>
<dbReference type="InterPro" id="IPR000719">
    <property type="entry name" value="Prot_kinase_dom"/>
</dbReference>
<dbReference type="SUPFAM" id="SSF52058">
    <property type="entry name" value="L domain-like"/>
    <property type="match status" value="1"/>
</dbReference>
<evidence type="ECO:0000256" key="5">
    <source>
        <dbReference type="ARBA" id="ARBA00022679"/>
    </source>
</evidence>
<keyword evidence="12 18" id="KW-0472">Membrane</keyword>
<evidence type="ECO:0000256" key="13">
    <source>
        <dbReference type="ARBA" id="ARBA00023170"/>
    </source>
</evidence>
<dbReference type="PANTHER" id="PTHR48006:SF68">
    <property type="entry name" value="PROTEIN KINASE DOMAIN-CONTAINING PROTEIN"/>
    <property type="match status" value="1"/>
</dbReference>
<evidence type="ECO:0000256" key="11">
    <source>
        <dbReference type="ARBA" id="ARBA00022989"/>
    </source>
</evidence>
<evidence type="ECO:0000256" key="1">
    <source>
        <dbReference type="ARBA" id="ARBA00004479"/>
    </source>
</evidence>
<feature type="domain" description="Protein kinase" evidence="20">
    <location>
        <begin position="683"/>
        <end position="769"/>
    </location>
</feature>
<keyword evidence="3" id="KW-0597">Phosphoprotein</keyword>
<dbReference type="Gene3D" id="2.60.120.430">
    <property type="entry name" value="Galactose-binding lectin"/>
    <property type="match status" value="1"/>
</dbReference>
<evidence type="ECO:0000313" key="22">
    <source>
        <dbReference type="Proteomes" id="UP000823775"/>
    </source>
</evidence>
<keyword evidence="8" id="KW-0677">Repeat</keyword>
<sequence>MSIMKILLLQSLFFSLFLVFFTVLAATSKPKLPQEEVKALKAIAKKLGKRDWDFSKDPCSGEGNWSTAVTVKGIESSVACDCSFNNNSTCHITSIALKAQNISANVPPEFAQLHHLKHLDLSRNYLNGSIPSQWASLRLLDLSFMGNHLSGPFPKVLTRITTLRNLSIEGNKFSGTIPPDIGNMVHMEKLVLSSNEFTGALPATLAKLTNLTDLRISDNNFTGKIPKFISSWTKIEKLHIQGCSLEGPIPSAISSLTSLIDLRISDLKSGQSGFPPLDNLESMKVLILRKCSIHGEIPEYIGDMKKLKTLDLSFNSLSGEIPSSFVHLSKVDFMYLTGNKLIGPVPGWILSRNKNVDVSYNNFTWETSAPFECPRGSVNLVESYSALGQESNKVHPCLMRNFPCSEPISRQQYSMYINCGGKDVTIKNGIKYEADLEPRGASMYYSRHNWAFSSTGNFMDNDVDSDVYINTNVSALQNVKAPEQELYTTARVSPLSLTYYGQCLMNGSYTVKLHFAEIIFTNDTSFSSLGERIFDVYLQENLVLKDFNVAKEAGGPGKPIVKTFTANVTSHTLKIHFYWAGRGTTGIPVRGVYGPLISAISVVNNFQPPLPVRLPAAQKSKSHVGILAGTIAGSVFLVLLIIGILYKGGCLAEKVSADRELKGLDLQAGLFTLRQIKAATKNFDPANKIGEGGFGAVYKGLLSDGTVIAVKQLSAKSKQGTREFLNEIGMISAVQHPNLVKLYGCCIQGNQLLLVYEYMENNCVSRALF</sequence>
<keyword evidence="6 18" id="KW-0812">Transmembrane</keyword>
<dbReference type="EC" id="2.7.11.1" evidence="2"/>
<feature type="transmembrane region" description="Helical" evidence="18">
    <location>
        <begin position="624"/>
        <end position="646"/>
    </location>
</feature>
<keyword evidence="14" id="KW-0325">Glycoprotein</keyword>
<comment type="caution">
    <text evidence="21">The sequence shown here is derived from an EMBL/GenBank/DDBJ whole genome shotgun (WGS) entry which is preliminary data.</text>
</comment>
<evidence type="ECO:0000256" key="9">
    <source>
        <dbReference type="ARBA" id="ARBA00022741"/>
    </source>
</evidence>
<dbReference type="Pfam" id="PF07714">
    <property type="entry name" value="PK_Tyr_Ser-Thr"/>
    <property type="match status" value="1"/>
</dbReference>
<feature type="chain" id="PRO_5045758565" description="non-specific serine/threonine protein kinase" evidence="19">
    <location>
        <begin position="26"/>
        <end position="769"/>
    </location>
</feature>
<feature type="binding site" evidence="17">
    <location>
        <position position="711"/>
    </location>
    <ligand>
        <name>ATP</name>
        <dbReference type="ChEBI" id="CHEBI:30616"/>
    </ligand>
</feature>
<evidence type="ECO:0000256" key="14">
    <source>
        <dbReference type="ARBA" id="ARBA00023180"/>
    </source>
</evidence>
<dbReference type="Pfam" id="PF00560">
    <property type="entry name" value="LRR_1"/>
    <property type="match status" value="4"/>
</dbReference>
<dbReference type="EMBL" id="JACEIK010007894">
    <property type="protein sequence ID" value="MCE3050772.1"/>
    <property type="molecule type" value="Genomic_DNA"/>
</dbReference>
<feature type="signal peptide" evidence="19">
    <location>
        <begin position="1"/>
        <end position="25"/>
    </location>
</feature>
<comment type="catalytic activity">
    <reaction evidence="15">
        <text>L-threonyl-[protein] + ATP = O-phospho-L-threonyl-[protein] + ADP + H(+)</text>
        <dbReference type="Rhea" id="RHEA:46608"/>
        <dbReference type="Rhea" id="RHEA-COMP:11060"/>
        <dbReference type="Rhea" id="RHEA-COMP:11605"/>
        <dbReference type="ChEBI" id="CHEBI:15378"/>
        <dbReference type="ChEBI" id="CHEBI:30013"/>
        <dbReference type="ChEBI" id="CHEBI:30616"/>
        <dbReference type="ChEBI" id="CHEBI:61977"/>
        <dbReference type="ChEBI" id="CHEBI:456216"/>
        <dbReference type="EC" id="2.7.11.1"/>
    </reaction>
</comment>
<keyword evidence="11 18" id="KW-1133">Transmembrane helix</keyword>
<keyword evidence="22" id="KW-1185">Reference proteome</keyword>
<dbReference type="InterPro" id="IPR001245">
    <property type="entry name" value="Ser-Thr/Tyr_kinase_cat_dom"/>
</dbReference>
<keyword evidence="4" id="KW-0433">Leucine-rich repeat</keyword>
<dbReference type="Proteomes" id="UP000823775">
    <property type="component" value="Unassembled WGS sequence"/>
</dbReference>
<dbReference type="InterPro" id="IPR017441">
    <property type="entry name" value="Protein_kinase_ATP_BS"/>
</dbReference>
<evidence type="ECO:0000256" key="18">
    <source>
        <dbReference type="SAM" id="Phobius"/>
    </source>
</evidence>
<dbReference type="InterPro" id="IPR032675">
    <property type="entry name" value="LRR_dom_sf"/>
</dbReference>
<dbReference type="Gene3D" id="3.30.200.20">
    <property type="entry name" value="Phosphorylase Kinase, domain 1"/>
    <property type="match status" value="1"/>
</dbReference>
<evidence type="ECO:0000256" key="16">
    <source>
        <dbReference type="ARBA" id="ARBA00048679"/>
    </source>
</evidence>
<comment type="subcellular location">
    <subcellularLocation>
        <location evidence="1">Membrane</location>
        <topology evidence="1">Single-pass type I membrane protein</topology>
    </subcellularLocation>
</comment>
<dbReference type="Pfam" id="PF13855">
    <property type="entry name" value="LRR_8"/>
    <property type="match status" value="1"/>
</dbReference>
<organism evidence="21 22">
    <name type="scientific">Datura stramonium</name>
    <name type="common">Jimsonweed</name>
    <name type="synonym">Common thornapple</name>
    <dbReference type="NCBI Taxonomy" id="4076"/>
    <lineage>
        <taxon>Eukaryota</taxon>
        <taxon>Viridiplantae</taxon>
        <taxon>Streptophyta</taxon>
        <taxon>Embryophyta</taxon>
        <taxon>Tracheophyta</taxon>
        <taxon>Spermatophyta</taxon>
        <taxon>Magnoliopsida</taxon>
        <taxon>eudicotyledons</taxon>
        <taxon>Gunneridae</taxon>
        <taxon>Pentapetalae</taxon>
        <taxon>asterids</taxon>
        <taxon>lamiids</taxon>
        <taxon>Solanales</taxon>
        <taxon>Solanaceae</taxon>
        <taxon>Solanoideae</taxon>
        <taxon>Datureae</taxon>
        <taxon>Datura</taxon>
    </lineage>
</organism>
<evidence type="ECO:0000256" key="17">
    <source>
        <dbReference type="PROSITE-ProRule" id="PRU10141"/>
    </source>
</evidence>
<evidence type="ECO:0000313" key="21">
    <source>
        <dbReference type="EMBL" id="MCE3050772.1"/>
    </source>
</evidence>
<proteinExistence type="predicted"/>
<keyword evidence="13" id="KW-0675">Receptor</keyword>
<evidence type="ECO:0000256" key="8">
    <source>
        <dbReference type="ARBA" id="ARBA00022737"/>
    </source>
</evidence>
<evidence type="ECO:0000256" key="12">
    <source>
        <dbReference type="ARBA" id="ARBA00023136"/>
    </source>
</evidence>
<dbReference type="SUPFAM" id="SSF56112">
    <property type="entry name" value="Protein kinase-like (PK-like)"/>
    <property type="match status" value="1"/>
</dbReference>
<evidence type="ECO:0000259" key="20">
    <source>
        <dbReference type="PROSITE" id="PS50011"/>
    </source>
</evidence>
<dbReference type="InterPro" id="IPR011009">
    <property type="entry name" value="Kinase-like_dom_sf"/>
</dbReference>
<dbReference type="PANTHER" id="PTHR48006">
    <property type="entry name" value="LEUCINE-RICH REPEAT-CONTAINING PROTEIN DDB_G0281931-RELATED"/>
    <property type="match status" value="1"/>
</dbReference>
<dbReference type="PROSITE" id="PS00107">
    <property type="entry name" value="PROTEIN_KINASE_ATP"/>
    <property type="match status" value="1"/>
</dbReference>
<reference evidence="21 22" key="1">
    <citation type="journal article" date="2021" name="BMC Genomics">
        <title>Datura genome reveals duplications of psychoactive alkaloid biosynthetic genes and high mutation rate following tissue culture.</title>
        <authorList>
            <person name="Rajewski A."/>
            <person name="Carter-House D."/>
            <person name="Stajich J."/>
            <person name="Litt A."/>
        </authorList>
    </citation>
    <scope>NUCLEOTIDE SEQUENCE [LARGE SCALE GENOMIC DNA]</scope>
    <source>
        <strain evidence="21">AR-01</strain>
    </source>
</reference>
<dbReference type="InterPro" id="IPR001611">
    <property type="entry name" value="Leu-rich_rpt"/>
</dbReference>
<evidence type="ECO:0000256" key="6">
    <source>
        <dbReference type="ARBA" id="ARBA00022692"/>
    </source>
</evidence>
<dbReference type="InterPro" id="IPR051824">
    <property type="entry name" value="LRR_Rcpt-Like_S/T_Kinase"/>
</dbReference>